<name>A0A8S1H0K2_9PELO</name>
<dbReference type="EMBL" id="CAJGYM010000009">
    <property type="protein sequence ID" value="CAD6188882.1"/>
    <property type="molecule type" value="Genomic_DNA"/>
</dbReference>
<reference evidence="2" key="1">
    <citation type="submission" date="2020-10" db="EMBL/GenBank/DDBJ databases">
        <authorList>
            <person name="Kikuchi T."/>
        </authorList>
    </citation>
    <scope>NUCLEOTIDE SEQUENCE</scope>
    <source>
        <strain evidence="2">NKZ352</strain>
    </source>
</reference>
<dbReference type="AlphaFoldDB" id="A0A8S1H0K2"/>
<keyword evidence="3" id="KW-1185">Reference proteome</keyword>
<organism evidence="2 3">
    <name type="scientific">Caenorhabditis auriculariae</name>
    <dbReference type="NCBI Taxonomy" id="2777116"/>
    <lineage>
        <taxon>Eukaryota</taxon>
        <taxon>Metazoa</taxon>
        <taxon>Ecdysozoa</taxon>
        <taxon>Nematoda</taxon>
        <taxon>Chromadorea</taxon>
        <taxon>Rhabditida</taxon>
        <taxon>Rhabditina</taxon>
        <taxon>Rhabditomorpha</taxon>
        <taxon>Rhabditoidea</taxon>
        <taxon>Rhabditidae</taxon>
        <taxon>Peloderinae</taxon>
        <taxon>Caenorhabditis</taxon>
    </lineage>
</organism>
<evidence type="ECO:0000313" key="2">
    <source>
        <dbReference type="EMBL" id="CAD6188882.1"/>
    </source>
</evidence>
<protein>
    <submittedName>
        <fullName evidence="2">Uncharacterized protein</fullName>
    </submittedName>
</protein>
<feature type="compositionally biased region" description="Polar residues" evidence="1">
    <location>
        <begin position="93"/>
        <end position="102"/>
    </location>
</feature>
<proteinExistence type="predicted"/>
<feature type="compositionally biased region" description="Basic and acidic residues" evidence="1">
    <location>
        <begin position="127"/>
        <end position="145"/>
    </location>
</feature>
<comment type="caution">
    <text evidence="2">The sequence shown here is derived from an EMBL/GenBank/DDBJ whole genome shotgun (WGS) entry which is preliminary data.</text>
</comment>
<accession>A0A8S1H0K2</accession>
<feature type="region of interest" description="Disordered" evidence="1">
    <location>
        <begin position="43"/>
        <end position="145"/>
    </location>
</feature>
<evidence type="ECO:0000256" key="1">
    <source>
        <dbReference type="SAM" id="MobiDB-lite"/>
    </source>
</evidence>
<dbReference type="Proteomes" id="UP000835052">
    <property type="component" value="Unassembled WGS sequence"/>
</dbReference>
<gene>
    <name evidence="2" type="ORF">CAUJ_LOCUS4801</name>
</gene>
<sequence>MLKSEPGSRNFALRDCAVARRSIRLFGMSPTASELLHTVRIPLTSPTGHLDESANVETSDGDTSARDDSLVNINSADGSASPPAVVGHGVGRLSSSVVSNATHLDPSATAPTSPVRMSASPSAEDSNDVKTGAHTDDSTGQDKTD</sequence>
<evidence type="ECO:0000313" key="3">
    <source>
        <dbReference type="Proteomes" id="UP000835052"/>
    </source>
</evidence>